<dbReference type="EMBL" id="OU899035">
    <property type="protein sequence ID" value="CAH1725536.1"/>
    <property type="molecule type" value="Genomic_DNA"/>
</dbReference>
<dbReference type="AlphaFoldDB" id="A0A9P0J247"/>
<evidence type="ECO:0000313" key="1">
    <source>
        <dbReference type="EMBL" id="CAH1725536.1"/>
    </source>
</evidence>
<gene>
    <name evidence="1" type="ORF">APHIGO_LOCUS6599</name>
</gene>
<proteinExistence type="predicted"/>
<name>A0A9P0J247_APHGO</name>
<dbReference type="Proteomes" id="UP001154329">
    <property type="component" value="Chromosome 2"/>
</dbReference>
<reference evidence="1" key="2">
    <citation type="submission" date="2022-10" db="EMBL/GenBank/DDBJ databases">
        <authorList>
            <consortium name="ENA_rothamsted_submissions"/>
            <consortium name="culmorum"/>
            <person name="King R."/>
        </authorList>
    </citation>
    <scope>NUCLEOTIDE SEQUENCE</scope>
</reference>
<evidence type="ECO:0000313" key="2">
    <source>
        <dbReference type="Proteomes" id="UP001154329"/>
    </source>
</evidence>
<sequence>MILFKFIIEFMLENLKSILLEKNIKNYKLAKCQCLSGTIQVTVCYRTSMTLTSQQDPIMLKSDHFRKEYSPRHNQIIKTPIDQSRTFIMDDWTVGAFSDSLEEKVKNLNLYRIPEFPKDTFIKPRKRAEYWQPHVVPSNQLQKVQESTNENNNSITSSIQNNKTSTVSNGVVVSTGVANNVISTENKNKLNHSMNTSSNEAINDFILGQSVKPQSPEDFCRRRSCDNNPLQFKPAAFSDSNPNIELALFYQKFLGAPSLKVRPDHLNVYNHLSEIVEQIKCFDERMEEFDRVVLDLCHKDDDSE</sequence>
<keyword evidence="2" id="KW-1185">Reference proteome</keyword>
<reference evidence="1" key="1">
    <citation type="submission" date="2022-02" db="EMBL/GenBank/DDBJ databases">
        <authorList>
            <person name="King R."/>
        </authorList>
    </citation>
    <scope>NUCLEOTIDE SEQUENCE</scope>
</reference>
<protein>
    <submittedName>
        <fullName evidence="1">Uncharacterized protein</fullName>
    </submittedName>
</protein>
<accession>A0A9P0J247</accession>
<organism evidence="1 2">
    <name type="scientific">Aphis gossypii</name>
    <name type="common">Cotton aphid</name>
    <dbReference type="NCBI Taxonomy" id="80765"/>
    <lineage>
        <taxon>Eukaryota</taxon>
        <taxon>Metazoa</taxon>
        <taxon>Ecdysozoa</taxon>
        <taxon>Arthropoda</taxon>
        <taxon>Hexapoda</taxon>
        <taxon>Insecta</taxon>
        <taxon>Pterygota</taxon>
        <taxon>Neoptera</taxon>
        <taxon>Paraneoptera</taxon>
        <taxon>Hemiptera</taxon>
        <taxon>Sternorrhyncha</taxon>
        <taxon>Aphidomorpha</taxon>
        <taxon>Aphidoidea</taxon>
        <taxon>Aphididae</taxon>
        <taxon>Aphidini</taxon>
        <taxon>Aphis</taxon>
        <taxon>Aphis</taxon>
    </lineage>
</organism>